<gene>
    <name evidence="1" type="ORF">F0460_09455</name>
</gene>
<evidence type="ECO:0000313" key="1">
    <source>
        <dbReference type="EMBL" id="KAA5534324.1"/>
    </source>
</evidence>
<reference evidence="1 2" key="1">
    <citation type="submission" date="2019-09" db="EMBL/GenBank/DDBJ databases">
        <title>Genome sequence and assembly of Flavobacterium sp.</title>
        <authorList>
            <person name="Chhetri G."/>
        </authorList>
    </citation>
    <scope>NUCLEOTIDE SEQUENCE [LARGE SCALE GENOMIC DNA]</scope>
    <source>
        <strain evidence="1 2">SNL9</strain>
    </source>
</reference>
<comment type="caution">
    <text evidence="1">The sequence shown here is derived from an EMBL/GenBank/DDBJ whole genome shotgun (WGS) entry which is preliminary data.</text>
</comment>
<dbReference type="RefSeq" id="WP_150012576.1">
    <property type="nucleotide sequence ID" value="NZ_VWSG01000006.1"/>
</dbReference>
<organism evidence="1 2">
    <name type="scientific">Paenimyroides baculatum</name>
    <dbReference type="NCBI Taxonomy" id="2608000"/>
    <lineage>
        <taxon>Bacteria</taxon>
        <taxon>Pseudomonadati</taxon>
        <taxon>Bacteroidota</taxon>
        <taxon>Flavobacteriia</taxon>
        <taxon>Flavobacteriales</taxon>
        <taxon>Flavobacteriaceae</taxon>
        <taxon>Paenimyroides</taxon>
    </lineage>
</organism>
<accession>A0A5M6CGK3</accession>
<proteinExistence type="predicted"/>
<dbReference type="Proteomes" id="UP000325141">
    <property type="component" value="Unassembled WGS sequence"/>
</dbReference>
<evidence type="ECO:0000313" key="2">
    <source>
        <dbReference type="Proteomes" id="UP000325141"/>
    </source>
</evidence>
<dbReference type="EMBL" id="VWSG01000006">
    <property type="protein sequence ID" value="KAA5534324.1"/>
    <property type="molecule type" value="Genomic_DNA"/>
</dbReference>
<keyword evidence="2" id="KW-1185">Reference proteome</keyword>
<sequence>MSPKYVILENLIFILNQHSTDNVTLLHYKKSKSKKYFFSNEYFILLNTDDNEYAGKVFQTTLYDDNDNFLYEDIPFKYTTEKYYYFIDDLVDDLLKRFKNCNIPIDLKTSSFIKATYKKQWIHQLCNLNDNFNILDEMADDFNNI</sequence>
<dbReference type="AlphaFoldDB" id="A0A5M6CGK3"/>
<protein>
    <submittedName>
        <fullName evidence="1">Uncharacterized protein</fullName>
    </submittedName>
</protein>
<name>A0A5M6CGK3_9FLAO</name>